<evidence type="ECO:0000313" key="2">
    <source>
        <dbReference type="Proteomes" id="UP000006620"/>
    </source>
</evidence>
<reference evidence="1 2" key="2">
    <citation type="journal article" date="2013" name="Genome Announc.">
        <title>Genome Sequence of Growth-Improving Paenibacillus mucilaginosus Strain KNP414.</title>
        <authorList>
            <person name="Lu J.J."/>
            <person name="Wang J.F."/>
            <person name="Hu X.F."/>
        </authorList>
    </citation>
    <scope>NUCLEOTIDE SEQUENCE [LARGE SCALE GENOMIC DNA]</scope>
    <source>
        <strain evidence="1 2">KNP414</strain>
    </source>
</reference>
<proteinExistence type="predicted"/>
<reference evidence="2" key="1">
    <citation type="submission" date="2011-06" db="EMBL/GenBank/DDBJ databases">
        <title>Complete genome sequence of Paenibacillus mucilaginosus KNP414.</title>
        <authorList>
            <person name="Wang J."/>
            <person name="Hu S."/>
            <person name="Hu X."/>
            <person name="Zhang B."/>
            <person name="Dong D."/>
            <person name="Zhang S."/>
            <person name="Zhao K."/>
            <person name="Wu D."/>
        </authorList>
    </citation>
    <scope>NUCLEOTIDE SEQUENCE [LARGE SCALE GENOMIC DNA]</scope>
    <source>
        <strain evidence="2">KNP414</strain>
    </source>
</reference>
<dbReference type="Proteomes" id="UP000006620">
    <property type="component" value="Chromosome"/>
</dbReference>
<dbReference type="AlphaFoldDB" id="F8FB83"/>
<dbReference type="EMBL" id="CP002869">
    <property type="protein sequence ID" value="AEI42050.1"/>
    <property type="molecule type" value="Genomic_DNA"/>
</dbReference>
<protein>
    <submittedName>
        <fullName evidence="1">Uncharacterized protein</fullName>
    </submittedName>
</protein>
<gene>
    <name evidence="1" type="ordered locus">KNP414_03492</name>
</gene>
<evidence type="ECO:0000313" key="1">
    <source>
        <dbReference type="EMBL" id="AEI42050.1"/>
    </source>
</evidence>
<name>F8FB83_PAEMK</name>
<sequence length="48" mass="5254">MQKETGASVRTVNSLGMKEKSVPILFHINIAVNSDFNVGIWLGLPIPM</sequence>
<dbReference type="KEGG" id="pms:KNP414_03492"/>
<dbReference type="HOGENOM" id="CLU_3155706_0_0_9"/>
<organism evidence="1 2">
    <name type="scientific">Paenibacillus mucilaginosus (strain KNP414)</name>
    <dbReference type="NCBI Taxonomy" id="1036673"/>
    <lineage>
        <taxon>Bacteria</taxon>
        <taxon>Bacillati</taxon>
        <taxon>Bacillota</taxon>
        <taxon>Bacilli</taxon>
        <taxon>Bacillales</taxon>
        <taxon>Paenibacillaceae</taxon>
        <taxon>Paenibacillus</taxon>
    </lineage>
</organism>
<accession>F8FB83</accession>